<evidence type="ECO:0000256" key="1">
    <source>
        <dbReference type="SAM" id="MobiDB-lite"/>
    </source>
</evidence>
<gene>
    <name evidence="2" type="ORF">APLA_LOCUS8077</name>
</gene>
<feature type="compositionally biased region" description="Basic residues" evidence="1">
    <location>
        <begin position="98"/>
        <end position="109"/>
    </location>
</feature>
<dbReference type="Proteomes" id="UP000494106">
    <property type="component" value="Unassembled WGS sequence"/>
</dbReference>
<accession>A0A8S1A6E9</accession>
<protein>
    <submittedName>
        <fullName evidence="2">Uncharacterized protein</fullName>
    </submittedName>
</protein>
<feature type="region of interest" description="Disordered" evidence="1">
    <location>
        <begin position="81"/>
        <end position="109"/>
    </location>
</feature>
<name>A0A8S1A6E9_ARCPL</name>
<keyword evidence="3" id="KW-1185">Reference proteome</keyword>
<dbReference type="EMBL" id="CADEBC010000503">
    <property type="protein sequence ID" value="CAB3239889.1"/>
    <property type="molecule type" value="Genomic_DNA"/>
</dbReference>
<organism evidence="2 3">
    <name type="scientific">Arctia plantaginis</name>
    <name type="common">Wood tiger moth</name>
    <name type="synonym">Phalaena plantaginis</name>
    <dbReference type="NCBI Taxonomy" id="874455"/>
    <lineage>
        <taxon>Eukaryota</taxon>
        <taxon>Metazoa</taxon>
        <taxon>Ecdysozoa</taxon>
        <taxon>Arthropoda</taxon>
        <taxon>Hexapoda</taxon>
        <taxon>Insecta</taxon>
        <taxon>Pterygota</taxon>
        <taxon>Neoptera</taxon>
        <taxon>Endopterygota</taxon>
        <taxon>Lepidoptera</taxon>
        <taxon>Glossata</taxon>
        <taxon>Ditrysia</taxon>
        <taxon>Noctuoidea</taxon>
        <taxon>Erebidae</taxon>
        <taxon>Arctiinae</taxon>
        <taxon>Arctia</taxon>
    </lineage>
</organism>
<proteinExistence type="predicted"/>
<dbReference type="AlphaFoldDB" id="A0A8S1A6E9"/>
<reference evidence="2 3" key="1">
    <citation type="submission" date="2020-04" db="EMBL/GenBank/DDBJ databases">
        <authorList>
            <person name="Wallbank WR R."/>
            <person name="Pardo Diaz C."/>
            <person name="Kozak K."/>
            <person name="Martin S."/>
            <person name="Jiggins C."/>
            <person name="Moest M."/>
            <person name="Warren A I."/>
            <person name="Byers J.R.P. K."/>
            <person name="Montejo-Kovacevich G."/>
            <person name="Yen C E."/>
        </authorList>
    </citation>
    <scope>NUCLEOTIDE SEQUENCE [LARGE SCALE GENOMIC DNA]</scope>
</reference>
<comment type="caution">
    <text evidence="2">The sequence shown here is derived from an EMBL/GenBank/DDBJ whole genome shotgun (WGS) entry which is preliminary data.</text>
</comment>
<evidence type="ECO:0000313" key="2">
    <source>
        <dbReference type="EMBL" id="CAB3239889.1"/>
    </source>
</evidence>
<evidence type="ECO:0000313" key="3">
    <source>
        <dbReference type="Proteomes" id="UP000494106"/>
    </source>
</evidence>
<sequence length="109" mass="12383">MFSLIVLEGPRKHRKCVLHVVQWYATNMKTVVLRFSVYPALRSSVMDCKIASSSSRGQYGIYAAQMAAAKSRKLKSSFVYKFGQGPKNPPKAVDRKRTAQKKRMKKKIS</sequence>